<dbReference type="RefSeq" id="WP_076877924.1">
    <property type="nucleotide sequence ID" value="NZ_MLCN01000017.1"/>
</dbReference>
<dbReference type="InterPro" id="IPR053186">
    <property type="entry name" value="QDO-related"/>
</dbReference>
<dbReference type="Proteomes" id="UP000192132">
    <property type="component" value="Unassembled WGS sequence"/>
</dbReference>
<feature type="domain" description="Pirin N-terminal" evidence="4">
    <location>
        <begin position="34"/>
        <end position="136"/>
    </location>
</feature>
<protein>
    <submittedName>
        <fullName evidence="6">Short-chain dehydrogenase</fullName>
    </submittedName>
</protein>
<dbReference type="Pfam" id="PF02678">
    <property type="entry name" value="Pirin"/>
    <property type="match status" value="1"/>
</dbReference>
<comment type="cofactor">
    <cofactor evidence="2">
        <name>Fe cation</name>
        <dbReference type="ChEBI" id="CHEBI:24875"/>
    </cofactor>
    <text evidence="2">Binds 1 Fe cation per subunit.</text>
</comment>
<dbReference type="CDD" id="cd02247">
    <property type="entry name" value="cupin_pirin_C"/>
    <property type="match status" value="1"/>
</dbReference>
<dbReference type="SUPFAM" id="SSF51182">
    <property type="entry name" value="RmlC-like cupins"/>
    <property type="match status" value="1"/>
</dbReference>
<dbReference type="InterPro" id="IPR011051">
    <property type="entry name" value="RmlC_Cupin_sf"/>
</dbReference>
<evidence type="ECO:0000313" key="7">
    <source>
        <dbReference type="Proteomes" id="UP000192132"/>
    </source>
</evidence>
<comment type="caution">
    <text evidence="6">The sequence shown here is derived from an EMBL/GenBank/DDBJ whole genome shotgun (WGS) entry which is preliminary data.</text>
</comment>
<organism evidence="6 7">
    <name type="scientific">Alkanindiges hydrocarboniclasticus</name>
    <dbReference type="NCBI Taxonomy" id="1907941"/>
    <lineage>
        <taxon>Bacteria</taxon>
        <taxon>Pseudomonadati</taxon>
        <taxon>Pseudomonadota</taxon>
        <taxon>Gammaproteobacteria</taxon>
        <taxon>Moraxellales</taxon>
        <taxon>Moraxellaceae</taxon>
        <taxon>Alkanindiges</taxon>
    </lineage>
</organism>
<dbReference type="InterPro" id="IPR012093">
    <property type="entry name" value="Pirin"/>
</dbReference>
<feature type="binding site" evidence="2">
    <location>
        <position position="116"/>
    </location>
    <ligand>
        <name>Fe cation</name>
        <dbReference type="ChEBI" id="CHEBI:24875"/>
    </ligand>
</feature>
<dbReference type="GO" id="GO:0046872">
    <property type="term" value="F:metal ion binding"/>
    <property type="evidence" value="ECO:0007669"/>
    <property type="project" value="UniProtKB-KW"/>
</dbReference>
<keyword evidence="2" id="KW-0479">Metal-binding</keyword>
<dbReference type="STRING" id="1907941.BKE30_07100"/>
<dbReference type="CDD" id="cd02909">
    <property type="entry name" value="cupin_pirin_N"/>
    <property type="match status" value="1"/>
</dbReference>
<dbReference type="PANTHER" id="PTHR43594">
    <property type="entry name" value="QUERCETIN 2,3-DIOXYGENASE"/>
    <property type="match status" value="1"/>
</dbReference>
<evidence type="ECO:0000259" key="4">
    <source>
        <dbReference type="Pfam" id="PF02678"/>
    </source>
</evidence>
<evidence type="ECO:0000256" key="2">
    <source>
        <dbReference type="PIRSR" id="PIRSR006232-1"/>
    </source>
</evidence>
<dbReference type="Pfam" id="PF05726">
    <property type="entry name" value="Pirin_C"/>
    <property type="match status" value="1"/>
</dbReference>
<evidence type="ECO:0000259" key="5">
    <source>
        <dbReference type="Pfam" id="PF05726"/>
    </source>
</evidence>
<reference evidence="6 7" key="1">
    <citation type="submission" date="2016-10" db="EMBL/GenBank/DDBJ databases">
        <title>Draft Genome sequence of Alkanindiges sp. strain H1.</title>
        <authorList>
            <person name="Subhash Y."/>
            <person name="Lee S."/>
        </authorList>
    </citation>
    <scope>NUCLEOTIDE SEQUENCE [LARGE SCALE GENOMIC DNA]</scope>
    <source>
        <strain evidence="6 7">H1</strain>
    </source>
</reference>
<accession>A0A1S8CU89</accession>
<dbReference type="EMBL" id="MLCN01000017">
    <property type="protein sequence ID" value="ONG40513.1"/>
    <property type="molecule type" value="Genomic_DNA"/>
</dbReference>
<feature type="domain" description="Pirin C-terminal" evidence="5">
    <location>
        <begin position="200"/>
        <end position="309"/>
    </location>
</feature>
<keyword evidence="7" id="KW-1185">Reference proteome</keyword>
<proteinExistence type="inferred from homology"/>
<dbReference type="InterPro" id="IPR014710">
    <property type="entry name" value="RmlC-like_jellyroll"/>
</dbReference>
<dbReference type="OrthoDB" id="9780903at2"/>
<name>A0A1S8CU89_9GAMM</name>
<dbReference type="InterPro" id="IPR003829">
    <property type="entry name" value="Pirin_N_dom"/>
</dbReference>
<dbReference type="PIRSF" id="PIRSF006232">
    <property type="entry name" value="Pirin"/>
    <property type="match status" value="1"/>
</dbReference>
<keyword evidence="2" id="KW-0408">Iron</keyword>
<evidence type="ECO:0000256" key="1">
    <source>
        <dbReference type="ARBA" id="ARBA00008416"/>
    </source>
</evidence>
<dbReference type="InterPro" id="IPR008778">
    <property type="entry name" value="Pirin_C_dom"/>
</dbReference>
<evidence type="ECO:0000313" key="6">
    <source>
        <dbReference type="EMBL" id="ONG40513.1"/>
    </source>
</evidence>
<gene>
    <name evidence="6" type="ORF">BKE30_07100</name>
</gene>
<feature type="binding site" evidence="2">
    <location>
        <position position="114"/>
    </location>
    <ligand>
        <name>Fe cation</name>
        <dbReference type="ChEBI" id="CHEBI:24875"/>
    </ligand>
</feature>
<evidence type="ECO:0000256" key="3">
    <source>
        <dbReference type="RuleBase" id="RU003457"/>
    </source>
</evidence>
<dbReference type="AlphaFoldDB" id="A0A1S8CU89"/>
<dbReference type="PANTHER" id="PTHR43594:SF1">
    <property type="entry name" value="QUERCETIN 2,3-DIOXYGENASE PA2418-RELATED"/>
    <property type="match status" value="1"/>
</dbReference>
<sequence>MNNYPQQYYRQIQNIYTAPRPHWVGNGFLVNPMFSHMAGDKRTDPFLMLDYAAPHTYQPNHSAPRGVGQHPHKGFETVTIAYQGEVAHRDSSGGGGVIKTGDVQWMTAGSGVLHEEFHSPEFSEAGGAFEMVQLWVNLPAKDKGVAARYQHLVNEHIPVVTLQDDHGDTGGMARLIAGEFIGQTESMKGLGMTFTPINLWDIEITADKAVTLNIPKTHNLLLLVMRGNVVINSDDSQKVGEKQLITFAKESGEAGVDLLRLLAVDHDAKVLLMSGEPINEPVVGYGPFVMNSDAEIRQAILDFNAGKFGSMQA</sequence>
<feature type="binding site" evidence="2">
    <location>
        <position position="70"/>
    </location>
    <ligand>
        <name>Fe cation</name>
        <dbReference type="ChEBI" id="CHEBI:24875"/>
    </ligand>
</feature>
<comment type="similarity">
    <text evidence="1 3">Belongs to the pirin family.</text>
</comment>
<dbReference type="Gene3D" id="2.60.120.10">
    <property type="entry name" value="Jelly Rolls"/>
    <property type="match status" value="2"/>
</dbReference>
<feature type="binding site" evidence="2">
    <location>
        <position position="72"/>
    </location>
    <ligand>
        <name>Fe cation</name>
        <dbReference type="ChEBI" id="CHEBI:24875"/>
    </ligand>
</feature>